<dbReference type="GO" id="GO:0035556">
    <property type="term" value="P:intracellular signal transduction"/>
    <property type="evidence" value="ECO:0007669"/>
    <property type="project" value="InterPro"/>
</dbReference>
<gene>
    <name evidence="6" type="ORF">SAMN05421797_10326</name>
</gene>
<dbReference type="SUPFAM" id="SSF54292">
    <property type="entry name" value="2Fe-2S ferredoxin-like"/>
    <property type="match status" value="1"/>
</dbReference>
<dbReference type="RefSeq" id="WP_076548439.1">
    <property type="nucleotide sequence ID" value="NZ_FTMA01000003.1"/>
</dbReference>
<evidence type="ECO:0000259" key="5">
    <source>
        <dbReference type="PROSITE" id="PS51085"/>
    </source>
</evidence>
<protein>
    <submittedName>
        <fullName evidence="6">Adenylate cyclase</fullName>
    </submittedName>
</protein>
<name>A0A1N6V7S2_9FLAO</name>
<dbReference type="GO" id="GO:0005886">
    <property type="term" value="C:plasma membrane"/>
    <property type="evidence" value="ECO:0007669"/>
    <property type="project" value="UniProtKB-SubCell"/>
</dbReference>
<dbReference type="SUPFAM" id="SSF55073">
    <property type="entry name" value="Nucleotide cyclase"/>
    <property type="match status" value="1"/>
</dbReference>
<dbReference type="Gene3D" id="3.10.20.30">
    <property type="match status" value="1"/>
</dbReference>
<evidence type="ECO:0000256" key="1">
    <source>
        <dbReference type="ARBA" id="ARBA00004651"/>
    </source>
</evidence>
<dbReference type="Proteomes" id="UP000186953">
    <property type="component" value="Unassembled WGS sequence"/>
</dbReference>
<dbReference type="GO" id="GO:0051536">
    <property type="term" value="F:iron-sulfur cluster binding"/>
    <property type="evidence" value="ECO:0007669"/>
    <property type="project" value="InterPro"/>
</dbReference>
<reference evidence="7" key="1">
    <citation type="submission" date="2017-01" db="EMBL/GenBank/DDBJ databases">
        <authorList>
            <person name="Varghese N."/>
            <person name="Submissions S."/>
        </authorList>
    </citation>
    <scope>NUCLEOTIDE SEQUENCE [LARGE SCALE GENOMIC DNA]</scope>
    <source>
        <strain evidence="7">DSM 15366</strain>
    </source>
</reference>
<dbReference type="InterPro" id="IPR029787">
    <property type="entry name" value="Nucleotide_cyclase"/>
</dbReference>
<evidence type="ECO:0000313" key="7">
    <source>
        <dbReference type="Proteomes" id="UP000186953"/>
    </source>
</evidence>
<dbReference type="AlphaFoldDB" id="A0A1N6V7S2"/>
<keyword evidence="3" id="KW-0472">Membrane</keyword>
<dbReference type="GO" id="GO:0004016">
    <property type="term" value="F:adenylate cyclase activity"/>
    <property type="evidence" value="ECO:0007669"/>
    <property type="project" value="UniProtKB-ARBA"/>
</dbReference>
<dbReference type="PROSITE" id="PS50125">
    <property type="entry name" value="GUANYLATE_CYCLASE_2"/>
    <property type="match status" value="1"/>
</dbReference>
<dbReference type="PANTHER" id="PTHR43081">
    <property type="entry name" value="ADENYLATE CYCLASE, TERMINAL-DIFFERENTIATION SPECIFIC-RELATED"/>
    <property type="match status" value="1"/>
</dbReference>
<feature type="domain" description="Guanylate cyclase" evidence="4">
    <location>
        <begin position="128"/>
        <end position="260"/>
    </location>
</feature>
<dbReference type="STRING" id="228959.SAMN05421797_10326"/>
<evidence type="ECO:0000256" key="2">
    <source>
        <dbReference type="ARBA" id="ARBA00022475"/>
    </source>
</evidence>
<dbReference type="CDD" id="cd07302">
    <property type="entry name" value="CHD"/>
    <property type="match status" value="1"/>
</dbReference>
<keyword evidence="2" id="KW-1003">Cell membrane</keyword>
<keyword evidence="7" id="KW-1185">Reference proteome</keyword>
<feature type="domain" description="2Fe-2S ferredoxin-type" evidence="5">
    <location>
        <begin position="8"/>
        <end position="102"/>
    </location>
</feature>
<dbReference type="PANTHER" id="PTHR43081:SF17">
    <property type="entry name" value="BLL5647 PROTEIN"/>
    <property type="match status" value="1"/>
</dbReference>
<dbReference type="CDD" id="cd00207">
    <property type="entry name" value="fer2"/>
    <property type="match status" value="1"/>
</dbReference>
<dbReference type="EMBL" id="FTMA01000003">
    <property type="protein sequence ID" value="SIQ73933.1"/>
    <property type="molecule type" value="Genomic_DNA"/>
</dbReference>
<dbReference type="SMART" id="SM00044">
    <property type="entry name" value="CYCc"/>
    <property type="match status" value="1"/>
</dbReference>
<evidence type="ECO:0000313" key="6">
    <source>
        <dbReference type="EMBL" id="SIQ73933.1"/>
    </source>
</evidence>
<dbReference type="InterPro" id="IPR001054">
    <property type="entry name" value="A/G_cyclase"/>
</dbReference>
<dbReference type="InterPro" id="IPR036010">
    <property type="entry name" value="2Fe-2S_ferredoxin-like_sf"/>
</dbReference>
<proteinExistence type="predicted"/>
<dbReference type="PROSITE" id="PS51085">
    <property type="entry name" value="2FE2S_FER_2"/>
    <property type="match status" value="1"/>
</dbReference>
<evidence type="ECO:0000256" key="3">
    <source>
        <dbReference type="ARBA" id="ARBA00023136"/>
    </source>
</evidence>
<sequence>MIKKIRQYKIYLSKENTEIKCLEDDTVLEAVLRAHINHSHTCGGTGKCSTCRIRVIKGIENCNTRNKIEQLIADKLSFPSEVRLACQTKVSGDISIRRIVSDELDQEIIFEQFSENSKGALGNQQKLTMVFTDIVNYTSWAEKFPPYDTMHVLNRYYKIMNKVIVDNHGFISDVTGDGILAIFGLNKENGNSVLDATMAIREMHHMLRKFNNYLMANFNTKYEIRIGVHYGNVIVGSLNFGSMKKMAVIGDNVNFASRVETANKLFKTKLLFSEDAYQMIKEKFPKYKVYTTLLKGKSGEYKLYEIL</sequence>
<dbReference type="OrthoDB" id="341967at2"/>
<evidence type="ECO:0000259" key="4">
    <source>
        <dbReference type="PROSITE" id="PS50125"/>
    </source>
</evidence>
<dbReference type="Pfam" id="PF00111">
    <property type="entry name" value="Fer2"/>
    <property type="match status" value="1"/>
</dbReference>
<comment type="subcellular location">
    <subcellularLocation>
        <location evidence="1">Cell membrane</location>
        <topology evidence="1">Multi-pass membrane protein</topology>
    </subcellularLocation>
</comment>
<dbReference type="InterPro" id="IPR001041">
    <property type="entry name" value="2Fe-2S_ferredoxin-type"/>
</dbReference>
<dbReference type="InterPro" id="IPR012675">
    <property type="entry name" value="Beta-grasp_dom_sf"/>
</dbReference>
<dbReference type="GO" id="GO:0006171">
    <property type="term" value="P:cAMP biosynthetic process"/>
    <property type="evidence" value="ECO:0007669"/>
    <property type="project" value="TreeGrafter"/>
</dbReference>
<accession>A0A1N6V7S2</accession>
<dbReference type="Pfam" id="PF00211">
    <property type="entry name" value="Guanylate_cyc"/>
    <property type="match status" value="1"/>
</dbReference>
<dbReference type="Gene3D" id="3.30.70.1230">
    <property type="entry name" value="Nucleotide cyclase"/>
    <property type="match status" value="1"/>
</dbReference>
<dbReference type="InterPro" id="IPR050697">
    <property type="entry name" value="Adenylyl/Guanylyl_Cyclase_3/4"/>
</dbReference>
<organism evidence="6 7">
    <name type="scientific">Maribacter ulvicola</name>
    <dbReference type="NCBI Taxonomy" id="228959"/>
    <lineage>
        <taxon>Bacteria</taxon>
        <taxon>Pseudomonadati</taxon>
        <taxon>Bacteroidota</taxon>
        <taxon>Flavobacteriia</taxon>
        <taxon>Flavobacteriales</taxon>
        <taxon>Flavobacteriaceae</taxon>
        <taxon>Maribacter</taxon>
    </lineage>
</organism>